<accession>A0A1B7TBW0</accession>
<dbReference type="EMBL" id="LXPE01000022">
    <property type="protein sequence ID" value="OBA26198.1"/>
    <property type="molecule type" value="Genomic_DNA"/>
</dbReference>
<keyword evidence="1" id="KW-0732">Signal</keyword>
<gene>
    <name evidence="2" type="ORF">HANVADRAFT_88037</name>
</gene>
<feature type="chain" id="PRO_5008598694" evidence="1">
    <location>
        <begin position="22"/>
        <end position="150"/>
    </location>
</feature>
<organism evidence="2 3">
    <name type="scientific">Hanseniaspora valbyensis NRRL Y-1626</name>
    <dbReference type="NCBI Taxonomy" id="766949"/>
    <lineage>
        <taxon>Eukaryota</taxon>
        <taxon>Fungi</taxon>
        <taxon>Dikarya</taxon>
        <taxon>Ascomycota</taxon>
        <taxon>Saccharomycotina</taxon>
        <taxon>Saccharomycetes</taxon>
        <taxon>Saccharomycodales</taxon>
        <taxon>Saccharomycodaceae</taxon>
        <taxon>Hanseniaspora</taxon>
    </lineage>
</organism>
<keyword evidence="3" id="KW-1185">Reference proteome</keyword>
<dbReference type="AlphaFoldDB" id="A0A1B7TBW0"/>
<evidence type="ECO:0000313" key="3">
    <source>
        <dbReference type="Proteomes" id="UP000092321"/>
    </source>
</evidence>
<dbReference type="OrthoDB" id="10557381at2759"/>
<dbReference type="Proteomes" id="UP000092321">
    <property type="component" value="Unassembled WGS sequence"/>
</dbReference>
<reference evidence="3" key="1">
    <citation type="journal article" date="2016" name="Proc. Natl. Acad. Sci. U.S.A.">
        <title>Comparative genomics of biotechnologically important yeasts.</title>
        <authorList>
            <person name="Riley R."/>
            <person name="Haridas S."/>
            <person name="Wolfe K.H."/>
            <person name="Lopes M.R."/>
            <person name="Hittinger C.T."/>
            <person name="Goeker M."/>
            <person name="Salamov A.A."/>
            <person name="Wisecaver J.H."/>
            <person name="Long T.M."/>
            <person name="Calvey C.H."/>
            <person name="Aerts A.L."/>
            <person name="Barry K.W."/>
            <person name="Choi C."/>
            <person name="Clum A."/>
            <person name="Coughlan A.Y."/>
            <person name="Deshpande S."/>
            <person name="Douglass A.P."/>
            <person name="Hanson S.J."/>
            <person name="Klenk H.-P."/>
            <person name="LaButti K.M."/>
            <person name="Lapidus A."/>
            <person name="Lindquist E.A."/>
            <person name="Lipzen A.M."/>
            <person name="Meier-Kolthoff J.P."/>
            <person name="Ohm R.A."/>
            <person name="Otillar R.P."/>
            <person name="Pangilinan J.L."/>
            <person name="Peng Y."/>
            <person name="Rokas A."/>
            <person name="Rosa C.A."/>
            <person name="Scheuner C."/>
            <person name="Sibirny A.A."/>
            <person name="Slot J.C."/>
            <person name="Stielow J.B."/>
            <person name="Sun H."/>
            <person name="Kurtzman C.P."/>
            <person name="Blackwell M."/>
            <person name="Grigoriev I.V."/>
            <person name="Jeffries T.W."/>
        </authorList>
    </citation>
    <scope>NUCLEOTIDE SEQUENCE [LARGE SCALE GENOMIC DNA]</scope>
    <source>
        <strain evidence="3">NRRL Y-1626</strain>
    </source>
</reference>
<evidence type="ECO:0000256" key="1">
    <source>
        <dbReference type="SAM" id="SignalP"/>
    </source>
</evidence>
<comment type="caution">
    <text evidence="2">The sequence shown here is derived from an EMBL/GenBank/DDBJ whole genome shotgun (WGS) entry which is preliminary data.</text>
</comment>
<name>A0A1B7TBW0_9ASCO</name>
<sequence>MNVPLKLLYFLMLLKFYLTQAVSVIQDQGISHYTSWEHVTVQQSANYERINLARCIEFNYNNIMKTAFRVTIYDDQGMLCFSIPDPYLNLTVVRTITFACSKAHHINETFGTIGIPSKYDEYLVLIGDLYQIGTGPLKLMHEIMFNEEGS</sequence>
<evidence type="ECO:0000313" key="2">
    <source>
        <dbReference type="EMBL" id="OBA26198.1"/>
    </source>
</evidence>
<proteinExistence type="predicted"/>
<feature type="signal peptide" evidence="1">
    <location>
        <begin position="1"/>
        <end position="21"/>
    </location>
</feature>
<protein>
    <submittedName>
        <fullName evidence="2">Uncharacterized protein</fullName>
    </submittedName>
</protein>